<name>A0ABD1V6R9_9LAMI</name>
<dbReference type="Proteomes" id="UP001604336">
    <property type="component" value="Unassembled WGS sequence"/>
</dbReference>
<gene>
    <name evidence="1" type="ORF">Adt_06374</name>
</gene>
<protein>
    <submittedName>
        <fullName evidence="1">Integrase catalytic domain-containing protein</fullName>
    </submittedName>
</protein>
<dbReference type="AlphaFoldDB" id="A0ABD1V6R9"/>
<dbReference type="EMBL" id="JBFOLK010000002">
    <property type="protein sequence ID" value="KAL2533023.1"/>
    <property type="molecule type" value="Genomic_DNA"/>
</dbReference>
<organism evidence="1 2">
    <name type="scientific">Abeliophyllum distichum</name>
    <dbReference type="NCBI Taxonomy" id="126358"/>
    <lineage>
        <taxon>Eukaryota</taxon>
        <taxon>Viridiplantae</taxon>
        <taxon>Streptophyta</taxon>
        <taxon>Embryophyta</taxon>
        <taxon>Tracheophyta</taxon>
        <taxon>Spermatophyta</taxon>
        <taxon>Magnoliopsida</taxon>
        <taxon>eudicotyledons</taxon>
        <taxon>Gunneridae</taxon>
        <taxon>Pentapetalae</taxon>
        <taxon>asterids</taxon>
        <taxon>lamiids</taxon>
        <taxon>Lamiales</taxon>
        <taxon>Oleaceae</taxon>
        <taxon>Forsythieae</taxon>
        <taxon>Abeliophyllum</taxon>
    </lineage>
</organism>
<evidence type="ECO:0000313" key="1">
    <source>
        <dbReference type="EMBL" id="KAL2533023.1"/>
    </source>
</evidence>
<comment type="caution">
    <text evidence="1">The sequence shown here is derived from an EMBL/GenBank/DDBJ whole genome shotgun (WGS) entry which is preliminary data.</text>
</comment>
<accession>A0ABD1V6R9</accession>
<evidence type="ECO:0000313" key="2">
    <source>
        <dbReference type="Proteomes" id="UP001604336"/>
    </source>
</evidence>
<dbReference type="PANTHER" id="PTHR33223:SF10">
    <property type="entry name" value="AMINOTRANSFERASE-LIKE PLANT MOBILE DOMAIN-CONTAINING PROTEIN"/>
    <property type="match status" value="1"/>
</dbReference>
<reference evidence="2" key="1">
    <citation type="submission" date="2024-07" db="EMBL/GenBank/DDBJ databases">
        <title>Two chromosome-level genome assemblies of Korean endemic species Abeliophyllum distichum and Forsythia ovata (Oleaceae).</title>
        <authorList>
            <person name="Jang H."/>
        </authorList>
    </citation>
    <scope>NUCLEOTIDE SEQUENCE [LARGE SCALE GENOMIC DNA]</scope>
</reference>
<sequence length="192" mass="21722">MNVPLPLKFKGPTDDFDGTTGPIDHILIFQDRARLHSWPDAIACRLFPMTLRKEAIEWFNTLPPWSISSFSDFKNKFAICLSSSAREKRCLWDLCRFGQSITYNDEELEGVSFLHDDALVITSDIANFDVKQVLIDTRSAANVLSWKAFKVLKIPTDRLIFVNIHLQGFRGGTVIPKGIIDLSIVLGKQLIV</sequence>
<keyword evidence="2" id="KW-1185">Reference proteome</keyword>
<dbReference type="PANTHER" id="PTHR33223">
    <property type="entry name" value="CCHC-TYPE DOMAIN-CONTAINING PROTEIN"/>
    <property type="match status" value="1"/>
</dbReference>
<proteinExistence type="predicted"/>